<protein>
    <submittedName>
        <fullName evidence="1">UDP-glucose glycoprotein:glucosyltransferase, putative</fullName>
    </submittedName>
</protein>
<proteinExistence type="predicted"/>
<dbReference type="GO" id="GO:0016740">
    <property type="term" value="F:transferase activity"/>
    <property type="evidence" value="ECO:0007669"/>
    <property type="project" value="UniProtKB-KW"/>
</dbReference>
<dbReference type="EMBL" id="GBRH01167640">
    <property type="protein sequence ID" value="JAE30256.1"/>
    <property type="molecule type" value="Transcribed_RNA"/>
</dbReference>
<keyword evidence="1" id="KW-0808">Transferase</keyword>
<reference evidence="1" key="1">
    <citation type="submission" date="2014-09" db="EMBL/GenBank/DDBJ databases">
        <authorList>
            <person name="Magalhaes I.L.F."/>
            <person name="Oliveira U."/>
            <person name="Santos F.R."/>
            <person name="Vidigal T.H.D.A."/>
            <person name="Brescovit A.D."/>
            <person name="Santos A.J."/>
        </authorList>
    </citation>
    <scope>NUCLEOTIDE SEQUENCE</scope>
    <source>
        <tissue evidence="1">Shoot tissue taken approximately 20 cm above the soil surface</tissue>
    </source>
</reference>
<name>A0A0A9H5W4_ARUDO</name>
<reference evidence="1" key="2">
    <citation type="journal article" date="2015" name="Data Brief">
        <title>Shoot transcriptome of the giant reed, Arundo donax.</title>
        <authorList>
            <person name="Barrero R.A."/>
            <person name="Guerrero F.D."/>
            <person name="Moolhuijzen P."/>
            <person name="Goolsby J.A."/>
            <person name="Tidwell J."/>
            <person name="Bellgard S.E."/>
            <person name="Bellgard M.I."/>
        </authorList>
    </citation>
    <scope>NUCLEOTIDE SEQUENCE</scope>
    <source>
        <tissue evidence="1">Shoot tissue taken approximately 20 cm above the soil surface</tissue>
    </source>
</reference>
<sequence>MNMQLFEAFCPNSPVKDSNWSSNVCARIHMVKVKEFRLFSGVRS</sequence>
<dbReference type="AlphaFoldDB" id="A0A0A9H5W4"/>
<evidence type="ECO:0000313" key="1">
    <source>
        <dbReference type="EMBL" id="JAE30256.1"/>
    </source>
</evidence>
<accession>A0A0A9H5W4</accession>
<organism evidence="1">
    <name type="scientific">Arundo donax</name>
    <name type="common">Giant reed</name>
    <name type="synonym">Donax arundinaceus</name>
    <dbReference type="NCBI Taxonomy" id="35708"/>
    <lineage>
        <taxon>Eukaryota</taxon>
        <taxon>Viridiplantae</taxon>
        <taxon>Streptophyta</taxon>
        <taxon>Embryophyta</taxon>
        <taxon>Tracheophyta</taxon>
        <taxon>Spermatophyta</taxon>
        <taxon>Magnoliopsida</taxon>
        <taxon>Liliopsida</taxon>
        <taxon>Poales</taxon>
        <taxon>Poaceae</taxon>
        <taxon>PACMAD clade</taxon>
        <taxon>Arundinoideae</taxon>
        <taxon>Arundineae</taxon>
        <taxon>Arundo</taxon>
    </lineage>
</organism>